<dbReference type="NCBIfam" id="NF033592">
    <property type="entry name" value="transpos_IS4_1"/>
    <property type="match status" value="1"/>
</dbReference>
<gene>
    <name evidence="3" type="ORF">HF909_11235</name>
</gene>
<accession>A0AA92K1X9</accession>
<evidence type="ECO:0000313" key="3">
    <source>
        <dbReference type="EMBL" id="QOK96952.1"/>
    </source>
</evidence>
<evidence type="ECO:0000313" key="4">
    <source>
        <dbReference type="Proteomes" id="UP000593970"/>
    </source>
</evidence>
<dbReference type="InterPro" id="IPR024473">
    <property type="entry name" value="Transposases_IS4_N"/>
</dbReference>
<dbReference type="Pfam" id="PF01609">
    <property type="entry name" value="DDE_Tnp_1"/>
    <property type="match status" value="1"/>
</dbReference>
<dbReference type="PANTHER" id="PTHR37529:SF1">
    <property type="entry name" value="TRANSPOSASE INSG FOR INSERTION SEQUENCE ELEMENT IS4-RELATED"/>
    <property type="match status" value="1"/>
</dbReference>
<feature type="domain" description="Transposase IS4 N-terminal" evidence="2">
    <location>
        <begin position="18"/>
        <end position="106"/>
    </location>
</feature>
<dbReference type="InterPro" id="IPR002559">
    <property type="entry name" value="Transposase_11"/>
</dbReference>
<dbReference type="GO" id="GO:0006313">
    <property type="term" value="P:DNA transposition"/>
    <property type="evidence" value="ECO:0007669"/>
    <property type="project" value="InterPro"/>
</dbReference>
<evidence type="ECO:0000259" key="2">
    <source>
        <dbReference type="Pfam" id="PF13006"/>
    </source>
</evidence>
<dbReference type="InterPro" id="IPR012337">
    <property type="entry name" value="RNaseH-like_sf"/>
</dbReference>
<dbReference type="InterPro" id="IPR047952">
    <property type="entry name" value="Transpos_IS4"/>
</dbReference>
<evidence type="ECO:0000259" key="1">
    <source>
        <dbReference type="Pfam" id="PF01609"/>
    </source>
</evidence>
<name>A0AA92K1X9_RALSL</name>
<proteinExistence type="predicted"/>
<dbReference type="Pfam" id="PF13006">
    <property type="entry name" value="Nterm_IS4"/>
    <property type="match status" value="1"/>
</dbReference>
<dbReference type="SUPFAM" id="SSF53098">
    <property type="entry name" value="Ribonuclease H-like"/>
    <property type="match status" value="1"/>
</dbReference>
<dbReference type="PANTHER" id="PTHR37529">
    <property type="entry name" value="TRANSPOSASE INSG FOR INSERTION SEQUENCE ELEMENT IS4-RELATED"/>
    <property type="match status" value="1"/>
</dbReference>
<protein>
    <submittedName>
        <fullName evidence="3">IS4 family transposase</fullName>
    </submittedName>
</protein>
<sequence>MSLLQSALRQTLPQVPSRLDELGALIDPEWIEQALQSSGKATIRRRKLPAEHAIWLVIGLALFRNRPLWQVVQQLDLSLEGQPLPAPSASVQARQRLGEEPLAVLFGLLTQAWSRAQPNPGGLRVLAVDGVVWSAPDTPENREQLGSCHTKHGPLPWPQIRAACLMDTRSHELLDAKLGGMSHGELTLAAQLRGEDHSLTLFDRADFSAAFLLAWQGAGQQRHWLMRAKDNLRYEVLEQLAPGDVLVRMPVSPQARKQHPQLPIHWQARLIEVNVAGRLRRFITSLLDHRAHPAQVLAKLYCQRWEIELGFREIKQSLQEGEPVLRSKRPELVRQELWGVLIAYTLLRRWMREMANALELEPQRISFHTASYAIVNLLNIPSLDSAATLPKQLAALLAQSRYFVLPPRRTERSCPRVVKNRAHKFPTKKLTGCA</sequence>
<dbReference type="EMBL" id="CP051169">
    <property type="protein sequence ID" value="QOK96952.1"/>
    <property type="molecule type" value="Genomic_DNA"/>
</dbReference>
<dbReference type="Proteomes" id="UP000593970">
    <property type="component" value="Chromosome"/>
</dbReference>
<feature type="domain" description="Transposase IS4-like" evidence="1">
    <location>
        <begin position="122"/>
        <end position="346"/>
    </location>
</feature>
<dbReference type="GO" id="GO:0004803">
    <property type="term" value="F:transposase activity"/>
    <property type="evidence" value="ECO:0007669"/>
    <property type="project" value="InterPro"/>
</dbReference>
<dbReference type="GO" id="GO:0003677">
    <property type="term" value="F:DNA binding"/>
    <property type="evidence" value="ECO:0007669"/>
    <property type="project" value="InterPro"/>
</dbReference>
<dbReference type="AlphaFoldDB" id="A0AA92K1X9"/>
<reference evidence="4" key="1">
    <citation type="submission" date="2020-04" db="EMBL/GenBank/DDBJ databases">
        <title>Ralstonia solanacearum UW576, UW763, UW773, and UW774.</title>
        <authorList>
            <person name="Steidl O."/>
            <person name="Truchon A."/>
            <person name="Allen C."/>
        </authorList>
    </citation>
    <scope>NUCLEOTIDE SEQUENCE [LARGE SCALE GENOMIC DNA]</scope>
    <source>
        <strain evidence="4">UW774</strain>
    </source>
</reference>
<organism evidence="3 4">
    <name type="scientific">Ralstonia solanacearum</name>
    <name type="common">Pseudomonas solanacearum</name>
    <dbReference type="NCBI Taxonomy" id="305"/>
    <lineage>
        <taxon>Bacteria</taxon>
        <taxon>Pseudomonadati</taxon>
        <taxon>Pseudomonadota</taxon>
        <taxon>Betaproteobacteria</taxon>
        <taxon>Burkholderiales</taxon>
        <taxon>Burkholderiaceae</taxon>
        <taxon>Ralstonia</taxon>
        <taxon>Ralstonia solanacearum species complex</taxon>
    </lineage>
</organism>